<keyword evidence="1" id="KW-0812">Transmembrane</keyword>
<comment type="caution">
    <text evidence="2">The sequence shown here is derived from an EMBL/GenBank/DDBJ whole genome shotgun (WGS) entry which is preliminary data.</text>
</comment>
<evidence type="ECO:0000256" key="1">
    <source>
        <dbReference type="SAM" id="Phobius"/>
    </source>
</evidence>
<keyword evidence="1" id="KW-1133">Transmembrane helix</keyword>
<feature type="transmembrane region" description="Helical" evidence="1">
    <location>
        <begin position="110"/>
        <end position="135"/>
    </location>
</feature>
<evidence type="ECO:0000313" key="3">
    <source>
        <dbReference type="Proteomes" id="UP000293925"/>
    </source>
</evidence>
<name>A0A4R0PNH0_9SPHI</name>
<dbReference type="Proteomes" id="UP000293925">
    <property type="component" value="Unassembled WGS sequence"/>
</dbReference>
<accession>A0A4R0PNH0</accession>
<dbReference type="EMBL" id="SJSO01000018">
    <property type="protein sequence ID" value="TCD21795.1"/>
    <property type="molecule type" value="Genomic_DNA"/>
</dbReference>
<keyword evidence="3" id="KW-1185">Reference proteome</keyword>
<sequence>MKFKIIATIIFLVTCLFVSESRSQEYINYQVKVRTDSLGTHKGVLEQINPEGLTVNHHGKSVVIKAQNIVSIRLKKNSFTTAQGLLYGTICGAAIGSAAFLSDLHDDSQLTILASITSAGVIAGVGYGLACEVLANKMMLRINKDTKLFASEYQKLQKYSKAYYTDKP</sequence>
<proteinExistence type="predicted"/>
<dbReference type="AlphaFoldDB" id="A0A4R0PNH0"/>
<reference evidence="2 3" key="1">
    <citation type="submission" date="2019-02" db="EMBL/GenBank/DDBJ databases">
        <title>Pedobacter sp. RP-3-21 sp. nov., isolated from Arctic soil.</title>
        <authorList>
            <person name="Dahal R.H."/>
        </authorList>
    </citation>
    <scope>NUCLEOTIDE SEQUENCE [LARGE SCALE GENOMIC DNA]</scope>
    <source>
        <strain evidence="2 3">RP-3-21</strain>
    </source>
</reference>
<keyword evidence="1" id="KW-0472">Membrane</keyword>
<dbReference type="OrthoDB" id="769595at2"/>
<organism evidence="2 3">
    <name type="scientific">Pedobacter psychrodurus</name>
    <dbReference type="NCBI Taxonomy" id="2530456"/>
    <lineage>
        <taxon>Bacteria</taxon>
        <taxon>Pseudomonadati</taxon>
        <taxon>Bacteroidota</taxon>
        <taxon>Sphingobacteriia</taxon>
        <taxon>Sphingobacteriales</taxon>
        <taxon>Sphingobacteriaceae</taxon>
        <taxon>Pedobacter</taxon>
    </lineage>
</organism>
<evidence type="ECO:0000313" key="2">
    <source>
        <dbReference type="EMBL" id="TCD21795.1"/>
    </source>
</evidence>
<protein>
    <submittedName>
        <fullName evidence="2">Uncharacterized protein</fullName>
    </submittedName>
</protein>
<dbReference type="RefSeq" id="WP_131532775.1">
    <property type="nucleotide sequence ID" value="NZ_SJSO01000018.1"/>
</dbReference>
<gene>
    <name evidence="2" type="ORF">EZ456_18695</name>
</gene>